<dbReference type="InterPro" id="IPR029058">
    <property type="entry name" value="AB_hydrolase_fold"/>
</dbReference>
<proteinExistence type="inferred from homology"/>
<dbReference type="InterPro" id="IPR050300">
    <property type="entry name" value="GDXG_lipolytic_enzyme"/>
</dbReference>
<organism evidence="5 6">
    <name type="scientific">Tepidiforma thermophila (strain KCTC 52669 / CGMCC 1.13589 / G233)</name>
    <dbReference type="NCBI Taxonomy" id="2761530"/>
    <lineage>
        <taxon>Bacteria</taxon>
        <taxon>Bacillati</taxon>
        <taxon>Chloroflexota</taxon>
        <taxon>Tepidiformia</taxon>
        <taxon>Tepidiformales</taxon>
        <taxon>Tepidiformaceae</taxon>
        <taxon>Tepidiforma</taxon>
    </lineage>
</organism>
<dbReference type="PROSITE" id="PS01174">
    <property type="entry name" value="LIPASE_GDXG_SER"/>
    <property type="match status" value="1"/>
</dbReference>
<dbReference type="AlphaFoldDB" id="A0A2A9HF59"/>
<dbReference type="Gene3D" id="3.40.50.1820">
    <property type="entry name" value="alpha/beta hydrolase"/>
    <property type="match status" value="1"/>
</dbReference>
<dbReference type="GO" id="GO:0004806">
    <property type="term" value="F:triacylglycerol lipase activity"/>
    <property type="evidence" value="ECO:0007669"/>
    <property type="project" value="TreeGrafter"/>
</dbReference>
<dbReference type="Proteomes" id="UP000223071">
    <property type="component" value="Unassembled WGS sequence"/>
</dbReference>
<dbReference type="EMBL" id="PDJQ01000001">
    <property type="protein sequence ID" value="PFG73419.1"/>
    <property type="molecule type" value="Genomic_DNA"/>
</dbReference>
<accession>A0A2A9HF59</accession>
<sequence>MPSPEAEQLAAMFRAAPAPLESPSVEQLRANMESMAVLGGPEPGTVSEPVDAAGVPAEWITGPGASRDRAILYLHGGGYVIGSIATHRGVVSRLSAASGAAGLALDYRLAPEHPFPAAVEDAVAAYRWLLGQGIAPGRIAIAGDSAGGGLTVAALVALRDAGDPLPACAVTFSPWADLALEGASMDERDAIDPMVHRPGIQQMADWYLAGQDPRHPLASPIHADLAGLPPLLIQVGTAETLYDDAVRLAIRAIEGGTAVTFEPWRDLFHVFQLFGMLPEAQEAVRAAGAFIARYTAG</sequence>
<gene>
    <name evidence="5" type="ORF">A9A59_0615</name>
</gene>
<dbReference type="PANTHER" id="PTHR48081:SF30">
    <property type="entry name" value="ACETYL-HYDROLASE LIPR-RELATED"/>
    <property type="match status" value="1"/>
</dbReference>
<comment type="caution">
    <text evidence="5">The sequence shown here is derived from an EMBL/GenBank/DDBJ whole genome shotgun (WGS) entry which is preliminary data.</text>
</comment>
<dbReference type="RefSeq" id="WP_098502876.1">
    <property type="nucleotide sequence ID" value="NZ_PDJQ01000001.1"/>
</dbReference>
<dbReference type="Pfam" id="PF07859">
    <property type="entry name" value="Abhydrolase_3"/>
    <property type="match status" value="1"/>
</dbReference>
<dbReference type="InterPro" id="IPR033140">
    <property type="entry name" value="Lipase_GDXG_put_SER_AS"/>
</dbReference>
<dbReference type="InterPro" id="IPR013094">
    <property type="entry name" value="AB_hydrolase_3"/>
</dbReference>
<evidence type="ECO:0000259" key="4">
    <source>
        <dbReference type="Pfam" id="PF07859"/>
    </source>
</evidence>
<dbReference type="PROSITE" id="PS01173">
    <property type="entry name" value="LIPASE_GDXG_HIS"/>
    <property type="match status" value="1"/>
</dbReference>
<evidence type="ECO:0000313" key="6">
    <source>
        <dbReference type="Proteomes" id="UP000223071"/>
    </source>
</evidence>
<keyword evidence="2" id="KW-0378">Hydrolase</keyword>
<keyword evidence="6" id="KW-1185">Reference proteome</keyword>
<evidence type="ECO:0000313" key="5">
    <source>
        <dbReference type="EMBL" id="PFG73419.1"/>
    </source>
</evidence>
<dbReference type="SUPFAM" id="SSF53474">
    <property type="entry name" value="alpha/beta-Hydrolases"/>
    <property type="match status" value="1"/>
</dbReference>
<protein>
    <submittedName>
        <fullName evidence="5">Acetyl esterase/lipase</fullName>
    </submittedName>
</protein>
<feature type="active site" evidence="3">
    <location>
        <position position="145"/>
    </location>
</feature>
<name>A0A2A9HF59_TEPT2</name>
<comment type="similarity">
    <text evidence="1">Belongs to the 'GDXG' lipolytic enzyme family.</text>
</comment>
<feature type="domain" description="Alpha/beta hydrolase fold-3" evidence="4">
    <location>
        <begin position="71"/>
        <end position="272"/>
    </location>
</feature>
<evidence type="ECO:0000256" key="3">
    <source>
        <dbReference type="PROSITE-ProRule" id="PRU10038"/>
    </source>
</evidence>
<dbReference type="InterPro" id="IPR002168">
    <property type="entry name" value="Lipase_GDXG_HIS_AS"/>
</dbReference>
<dbReference type="PANTHER" id="PTHR48081">
    <property type="entry name" value="AB HYDROLASE SUPERFAMILY PROTEIN C4A8.06C"/>
    <property type="match status" value="1"/>
</dbReference>
<evidence type="ECO:0000256" key="1">
    <source>
        <dbReference type="ARBA" id="ARBA00010515"/>
    </source>
</evidence>
<reference evidence="5 6" key="1">
    <citation type="submission" date="2017-09" db="EMBL/GenBank/DDBJ databases">
        <title>Sequencing the genomes of two abundant thermophiles in Great Basin hot springs: Thermocrinis jamiesonii and novel Chloroflexi Thermoflexus hugenholtzii.</title>
        <authorList>
            <person name="Hedlund B."/>
        </authorList>
    </citation>
    <scope>NUCLEOTIDE SEQUENCE [LARGE SCALE GENOMIC DNA]</scope>
    <source>
        <strain evidence="5 6">G233</strain>
    </source>
</reference>
<evidence type="ECO:0000256" key="2">
    <source>
        <dbReference type="ARBA" id="ARBA00022801"/>
    </source>
</evidence>